<evidence type="ECO:0000256" key="2">
    <source>
        <dbReference type="ARBA" id="ARBA00022643"/>
    </source>
</evidence>
<keyword evidence="1" id="KW-0285">Flavoprotein</keyword>
<dbReference type="SUPFAM" id="SSF52218">
    <property type="entry name" value="Flavoproteins"/>
    <property type="match status" value="1"/>
</dbReference>
<dbReference type="GO" id="GO:0016491">
    <property type="term" value="F:oxidoreductase activity"/>
    <property type="evidence" value="ECO:0007669"/>
    <property type="project" value="InterPro"/>
</dbReference>
<comment type="caution">
    <text evidence="4">The sequence shown here is derived from an EMBL/GenBank/DDBJ whole genome shotgun (WGS) entry which is preliminary data.</text>
</comment>
<dbReference type="PANTHER" id="PTHR43278">
    <property type="entry name" value="NAD(P)H-DEPENDENT FMN-CONTAINING OXIDOREDUCTASE YWQN-RELATED"/>
    <property type="match status" value="1"/>
</dbReference>
<protein>
    <submittedName>
        <fullName evidence="4">Flavodoxin family protein</fullName>
    </submittedName>
</protein>
<dbReference type="Gene3D" id="3.40.50.360">
    <property type="match status" value="1"/>
</dbReference>
<dbReference type="InterPro" id="IPR051796">
    <property type="entry name" value="ISF_SsuE-like"/>
</dbReference>
<evidence type="ECO:0000313" key="5">
    <source>
        <dbReference type="Proteomes" id="UP000824250"/>
    </source>
</evidence>
<dbReference type="PANTHER" id="PTHR43278:SF4">
    <property type="entry name" value="NAD(P)H-DEPENDENT FMN-CONTAINING OXIDOREDUCTASE YWQN-RELATED"/>
    <property type="match status" value="1"/>
</dbReference>
<gene>
    <name evidence="4" type="ORF">IAB28_08420</name>
</gene>
<dbReference type="InterPro" id="IPR005025">
    <property type="entry name" value="FMN_Rdtase-like_dom"/>
</dbReference>
<sequence length="195" mass="21795">MNALVINCSPVRNGATAQIVHIVSEQLKCSYDVKCICIDDFEVNFCKGCRRCHSTAKCIQEADVDLIMQYYEWSDVIISVSPSYWADIPGQFKAFIDRCTPWCNTHEPHAKLSGGKKGYTIALRTGPSMPECERVISSIEHFYSHLEIESCGKLGLCSVEYKEDVAERTDEIKEFCRTLCRGTEGESKKSSGTGA</sequence>
<reference evidence="4" key="1">
    <citation type="submission" date="2020-10" db="EMBL/GenBank/DDBJ databases">
        <authorList>
            <person name="Gilroy R."/>
        </authorList>
    </citation>
    <scope>NUCLEOTIDE SEQUENCE</scope>
    <source>
        <strain evidence="4">CHK180-2868</strain>
    </source>
</reference>
<dbReference type="EMBL" id="DVGC01000047">
    <property type="protein sequence ID" value="HIR05971.1"/>
    <property type="molecule type" value="Genomic_DNA"/>
</dbReference>
<accession>A0A9D1D599</accession>
<organism evidence="4 5">
    <name type="scientific">Candidatus Copromonas faecavium</name>
    <name type="common">nom. illeg.</name>
    <dbReference type="NCBI Taxonomy" id="2840740"/>
    <lineage>
        <taxon>Bacteria</taxon>
        <taxon>Bacillati</taxon>
        <taxon>Bacillota</taxon>
        <taxon>Clostridia</taxon>
        <taxon>Lachnospirales</taxon>
        <taxon>Lachnospiraceae</taxon>
        <taxon>Candidatus Copromonas (nom. illeg.)</taxon>
    </lineage>
</organism>
<evidence type="ECO:0000256" key="1">
    <source>
        <dbReference type="ARBA" id="ARBA00022630"/>
    </source>
</evidence>
<reference evidence="4" key="2">
    <citation type="journal article" date="2021" name="PeerJ">
        <title>Extensive microbial diversity within the chicken gut microbiome revealed by metagenomics and culture.</title>
        <authorList>
            <person name="Gilroy R."/>
            <person name="Ravi A."/>
            <person name="Getino M."/>
            <person name="Pursley I."/>
            <person name="Horton D.L."/>
            <person name="Alikhan N.F."/>
            <person name="Baker D."/>
            <person name="Gharbi K."/>
            <person name="Hall N."/>
            <person name="Watson M."/>
            <person name="Adriaenssens E.M."/>
            <person name="Foster-Nyarko E."/>
            <person name="Jarju S."/>
            <person name="Secka A."/>
            <person name="Antonio M."/>
            <person name="Oren A."/>
            <person name="Chaudhuri R.R."/>
            <person name="La Ragione R."/>
            <person name="Hildebrand F."/>
            <person name="Pallen M.J."/>
        </authorList>
    </citation>
    <scope>NUCLEOTIDE SEQUENCE</scope>
    <source>
        <strain evidence="4">CHK180-2868</strain>
    </source>
</reference>
<dbReference type="Proteomes" id="UP000824250">
    <property type="component" value="Unassembled WGS sequence"/>
</dbReference>
<dbReference type="AlphaFoldDB" id="A0A9D1D599"/>
<feature type="domain" description="NADPH-dependent FMN reductase-like" evidence="3">
    <location>
        <begin position="1"/>
        <end position="108"/>
    </location>
</feature>
<name>A0A9D1D599_9FIRM</name>
<keyword evidence="2" id="KW-0288">FMN</keyword>
<dbReference type="InterPro" id="IPR029039">
    <property type="entry name" value="Flavoprotein-like_sf"/>
</dbReference>
<evidence type="ECO:0000259" key="3">
    <source>
        <dbReference type="Pfam" id="PF03358"/>
    </source>
</evidence>
<proteinExistence type="predicted"/>
<dbReference type="Pfam" id="PF03358">
    <property type="entry name" value="FMN_red"/>
    <property type="match status" value="1"/>
</dbReference>
<evidence type="ECO:0000313" key="4">
    <source>
        <dbReference type="EMBL" id="HIR05971.1"/>
    </source>
</evidence>